<accession>A0A5N6FAH3</accession>
<feature type="compositionally biased region" description="Polar residues" evidence="1">
    <location>
        <begin position="26"/>
        <end position="35"/>
    </location>
</feature>
<gene>
    <name evidence="2" type="ORF">BDV33DRAFT_163253</name>
</gene>
<evidence type="ECO:0000313" key="2">
    <source>
        <dbReference type="EMBL" id="KAB8225714.1"/>
    </source>
</evidence>
<dbReference type="Proteomes" id="UP000326799">
    <property type="component" value="Unassembled WGS sequence"/>
</dbReference>
<feature type="region of interest" description="Disordered" evidence="1">
    <location>
        <begin position="24"/>
        <end position="61"/>
    </location>
</feature>
<protein>
    <submittedName>
        <fullName evidence="2">Uncharacterized protein</fullName>
    </submittedName>
</protein>
<name>A0A5N6FAH3_9EURO</name>
<sequence>MEQALTNGQLPYVGSKKFAEKPVWETATSSKTKSPISPLPTPRNGNPGGYWSTVPSRCGTV</sequence>
<reference evidence="2 3" key="1">
    <citation type="submission" date="2019-04" db="EMBL/GenBank/DDBJ databases">
        <title>Fungal friends and foes A comparative genomics study of 23 Aspergillus species from section Flavi.</title>
        <authorList>
            <consortium name="DOE Joint Genome Institute"/>
            <person name="Kjaerbolling I."/>
            <person name="Vesth T.C."/>
            <person name="Frisvad J.C."/>
            <person name="Nybo J.L."/>
            <person name="Theobald S."/>
            <person name="Kildgaard S."/>
            <person name="Petersen T.I."/>
            <person name="Kuo A."/>
            <person name="Sato A."/>
            <person name="Lyhne E.K."/>
            <person name="Kogle M.E."/>
            <person name="Wiebenga A."/>
            <person name="Kun R.S."/>
            <person name="Lubbers R.J."/>
            <person name="Makela M.R."/>
            <person name="Barry K."/>
            <person name="Chovatia M."/>
            <person name="Clum A."/>
            <person name="Daum C."/>
            <person name="Haridas S."/>
            <person name="He G."/>
            <person name="LaButti K."/>
            <person name="Lipzen A."/>
            <person name="Mondo S."/>
            <person name="Pangilinan J."/>
            <person name="Riley R."/>
            <person name="Salamov A."/>
            <person name="Simmons B.A."/>
            <person name="Magnuson J.K."/>
            <person name="Henrissat B."/>
            <person name="Mortensen U.H."/>
            <person name="Larsen T.O."/>
            <person name="De vries R.P."/>
            <person name="Grigoriev I.V."/>
            <person name="Machida M."/>
            <person name="Baker S.E."/>
            <person name="Andersen M.R."/>
        </authorList>
    </citation>
    <scope>NUCLEOTIDE SEQUENCE [LARGE SCALE GENOMIC DNA]</scope>
    <source>
        <strain evidence="2 3">CBS 126849</strain>
    </source>
</reference>
<keyword evidence="3" id="KW-1185">Reference proteome</keyword>
<proteinExistence type="predicted"/>
<organism evidence="2 3">
    <name type="scientific">Aspergillus novoparasiticus</name>
    <dbReference type="NCBI Taxonomy" id="986946"/>
    <lineage>
        <taxon>Eukaryota</taxon>
        <taxon>Fungi</taxon>
        <taxon>Dikarya</taxon>
        <taxon>Ascomycota</taxon>
        <taxon>Pezizomycotina</taxon>
        <taxon>Eurotiomycetes</taxon>
        <taxon>Eurotiomycetidae</taxon>
        <taxon>Eurotiales</taxon>
        <taxon>Aspergillaceae</taxon>
        <taxon>Aspergillus</taxon>
        <taxon>Aspergillus subgen. Circumdati</taxon>
    </lineage>
</organism>
<dbReference type="AlphaFoldDB" id="A0A5N6FAH3"/>
<dbReference type="EMBL" id="ML733393">
    <property type="protein sequence ID" value="KAB8225714.1"/>
    <property type="molecule type" value="Genomic_DNA"/>
</dbReference>
<evidence type="ECO:0000313" key="3">
    <source>
        <dbReference type="Proteomes" id="UP000326799"/>
    </source>
</evidence>
<evidence type="ECO:0000256" key="1">
    <source>
        <dbReference type="SAM" id="MobiDB-lite"/>
    </source>
</evidence>